<gene>
    <name evidence="7" type="ORF">V5O48_005936</name>
</gene>
<organism evidence="7 8">
    <name type="scientific">Marasmius crinis-equi</name>
    <dbReference type="NCBI Taxonomy" id="585013"/>
    <lineage>
        <taxon>Eukaryota</taxon>
        <taxon>Fungi</taxon>
        <taxon>Dikarya</taxon>
        <taxon>Basidiomycota</taxon>
        <taxon>Agaricomycotina</taxon>
        <taxon>Agaricomycetes</taxon>
        <taxon>Agaricomycetidae</taxon>
        <taxon>Agaricales</taxon>
        <taxon>Marasmiineae</taxon>
        <taxon>Marasmiaceae</taxon>
        <taxon>Marasmius</taxon>
    </lineage>
</organism>
<reference evidence="7 8" key="1">
    <citation type="submission" date="2024-02" db="EMBL/GenBank/DDBJ databases">
        <title>A draft genome for the cacao thread blight pathogen Marasmius crinis-equi.</title>
        <authorList>
            <person name="Cohen S.P."/>
            <person name="Baruah I.K."/>
            <person name="Amoako-Attah I."/>
            <person name="Bukari Y."/>
            <person name="Meinhardt L.W."/>
            <person name="Bailey B.A."/>
        </authorList>
    </citation>
    <scope>NUCLEOTIDE SEQUENCE [LARGE SCALE GENOMIC DNA]</scope>
    <source>
        <strain evidence="7 8">GH-76</strain>
    </source>
</reference>
<feature type="coiled-coil region" evidence="4">
    <location>
        <begin position="154"/>
        <end position="239"/>
    </location>
</feature>
<dbReference type="InterPro" id="IPR032781">
    <property type="entry name" value="ABC_tran_Xtn"/>
</dbReference>
<accession>A0ABR3FKV8</accession>
<dbReference type="Pfam" id="PF00005">
    <property type="entry name" value="ABC_tran"/>
    <property type="match status" value="2"/>
</dbReference>
<dbReference type="PANTHER" id="PTHR19211:SF135">
    <property type="entry name" value="ATPASE, PUTATIVE (AFU_ORTHOLOGUE AFUA_1G16440)-RELATED"/>
    <property type="match status" value="1"/>
</dbReference>
<evidence type="ECO:0000256" key="5">
    <source>
        <dbReference type="SAM" id="MobiDB-lite"/>
    </source>
</evidence>
<dbReference type="SUPFAM" id="SSF52540">
    <property type="entry name" value="P-loop containing nucleoside triphosphate hydrolases"/>
    <property type="match status" value="2"/>
</dbReference>
<keyword evidence="3" id="KW-0067">ATP-binding</keyword>
<evidence type="ECO:0000259" key="6">
    <source>
        <dbReference type="PROSITE" id="PS50893"/>
    </source>
</evidence>
<protein>
    <recommendedName>
        <fullName evidence="6">ABC transporter domain-containing protein</fullName>
    </recommendedName>
</protein>
<evidence type="ECO:0000256" key="2">
    <source>
        <dbReference type="ARBA" id="ARBA00022741"/>
    </source>
</evidence>
<dbReference type="CDD" id="cd03221">
    <property type="entry name" value="ABCF_EF-3"/>
    <property type="match status" value="1"/>
</dbReference>
<sequence length="707" mass="78198">MPRDKSAANTTGIQATSQQTRFDLNEETASKDLDLHTVNISIGKRDILTDSHVKLSPGVHYVLVGRNGVGKSTLLRAVGEKIIPGIPKSMRILLLLQSYNPSQDQEKEDVTESVLDYVVKSDKVRTEALRRHDMLRAAIDDHHDSTTAARVVRALKHEDRLKQLEDAKKTAQLRSGARGIKARKELKSLEAQVEEEAARLQELSLATVSKETNEAVLMLADIEAELEAMSASTAEVRAKDLLLGLGFTTTTISQSLKSLSGGWFMRTVLASLLFQPCDILLLDEPTNFLDMPSLLWLETHLQERTDTTLLLVSHDRAFADSIAEEIIVMRDCKLERYPGNLTAYEATRSEQKKRLTRMKEAQDRQKAHMKETIAGNIRAAQVSGDDKKLKQAASRQKKLDERMGMEVGLRGGRFKLNRDLPGYHLKNRADIEIPQDDNSAKITIPSEPPELRFPGALVAVENLTFKYTRTAAPTLNNVILSVHLGDRIGLVGLNGAGKSTLVSCLVNQPHPNGQVTKGTLNCHPKARIGYFSQALVEELPTSRTALDMTMEAHGIDSEQDARAALASMGLTGRTVSDIPIEKLSGGQKVRVALVQILHPTTPHLLVLDEVTTHLDSESVVTLAEELREFAGAIIVVSHDRWFIRTVVEDEDDESGSDDDSGGRDRHSNTAGSRRRKVYMVGKGEVVELKGGVGEFEKKVKNQKRKKR</sequence>
<feature type="compositionally biased region" description="Acidic residues" evidence="5">
    <location>
        <begin position="649"/>
        <end position="659"/>
    </location>
</feature>
<dbReference type="CDD" id="cd00267">
    <property type="entry name" value="ABC_ATPase"/>
    <property type="match status" value="1"/>
</dbReference>
<dbReference type="Pfam" id="PF12848">
    <property type="entry name" value="ABC_tran_Xtn"/>
    <property type="match status" value="1"/>
</dbReference>
<proteinExistence type="predicted"/>
<dbReference type="InterPro" id="IPR017871">
    <property type="entry name" value="ABC_transporter-like_CS"/>
</dbReference>
<evidence type="ECO:0000256" key="4">
    <source>
        <dbReference type="SAM" id="Coils"/>
    </source>
</evidence>
<feature type="domain" description="ABC transporter" evidence="6">
    <location>
        <begin position="458"/>
        <end position="679"/>
    </location>
</feature>
<dbReference type="InterPro" id="IPR050611">
    <property type="entry name" value="ABCF"/>
</dbReference>
<evidence type="ECO:0000256" key="1">
    <source>
        <dbReference type="ARBA" id="ARBA00022737"/>
    </source>
</evidence>
<name>A0ABR3FKV8_9AGAR</name>
<dbReference type="Gene3D" id="3.40.50.300">
    <property type="entry name" value="P-loop containing nucleotide triphosphate hydrolases"/>
    <property type="match status" value="2"/>
</dbReference>
<keyword evidence="1" id="KW-0677">Repeat</keyword>
<dbReference type="PROSITE" id="PS50893">
    <property type="entry name" value="ABC_TRANSPORTER_2"/>
    <property type="match status" value="2"/>
</dbReference>
<dbReference type="PANTHER" id="PTHR19211">
    <property type="entry name" value="ATP-BINDING TRANSPORT PROTEIN-RELATED"/>
    <property type="match status" value="1"/>
</dbReference>
<dbReference type="InterPro" id="IPR003439">
    <property type="entry name" value="ABC_transporter-like_ATP-bd"/>
</dbReference>
<dbReference type="EMBL" id="JBAHYK010000252">
    <property type="protein sequence ID" value="KAL0576029.1"/>
    <property type="molecule type" value="Genomic_DNA"/>
</dbReference>
<comment type="caution">
    <text evidence="7">The sequence shown here is derived from an EMBL/GenBank/DDBJ whole genome shotgun (WGS) entry which is preliminary data.</text>
</comment>
<keyword evidence="8" id="KW-1185">Reference proteome</keyword>
<dbReference type="InterPro" id="IPR027417">
    <property type="entry name" value="P-loop_NTPase"/>
</dbReference>
<dbReference type="InterPro" id="IPR003593">
    <property type="entry name" value="AAA+_ATPase"/>
</dbReference>
<dbReference type="Proteomes" id="UP001465976">
    <property type="component" value="Unassembled WGS sequence"/>
</dbReference>
<feature type="domain" description="ABC transporter" evidence="6">
    <location>
        <begin position="33"/>
        <end position="356"/>
    </location>
</feature>
<evidence type="ECO:0000256" key="3">
    <source>
        <dbReference type="ARBA" id="ARBA00022840"/>
    </source>
</evidence>
<evidence type="ECO:0000313" key="7">
    <source>
        <dbReference type="EMBL" id="KAL0576029.1"/>
    </source>
</evidence>
<dbReference type="SMART" id="SM00382">
    <property type="entry name" value="AAA"/>
    <property type="match status" value="2"/>
</dbReference>
<dbReference type="PROSITE" id="PS00211">
    <property type="entry name" value="ABC_TRANSPORTER_1"/>
    <property type="match status" value="1"/>
</dbReference>
<keyword evidence="2" id="KW-0547">Nucleotide-binding</keyword>
<feature type="region of interest" description="Disordered" evidence="5">
    <location>
        <begin position="649"/>
        <end position="676"/>
    </location>
</feature>
<keyword evidence="4" id="KW-0175">Coiled coil</keyword>
<evidence type="ECO:0000313" key="8">
    <source>
        <dbReference type="Proteomes" id="UP001465976"/>
    </source>
</evidence>